<evidence type="ECO:0000256" key="2">
    <source>
        <dbReference type="ARBA" id="ARBA00022692"/>
    </source>
</evidence>
<comment type="subcellular location">
    <subcellularLocation>
        <location evidence="1">Membrane</location>
        <topology evidence="1">Multi-pass membrane protein</topology>
    </subcellularLocation>
</comment>
<dbReference type="OMA" id="WLANMSV"/>
<keyword evidence="7" id="KW-1185">Reference proteome</keyword>
<protein>
    <submittedName>
        <fullName evidence="8">Organic solute transporter alpha-like protein isoform X1</fullName>
    </submittedName>
</protein>
<feature type="transmembrane region" description="Helical" evidence="6">
    <location>
        <begin position="113"/>
        <end position="132"/>
    </location>
</feature>
<evidence type="ECO:0000256" key="1">
    <source>
        <dbReference type="ARBA" id="ARBA00004141"/>
    </source>
</evidence>
<dbReference type="KEGG" id="hazt:108671751"/>
<dbReference type="PANTHER" id="PTHR23423">
    <property type="entry name" value="ORGANIC SOLUTE TRANSPORTER-RELATED"/>
    <property type="match status" value="1"/>
</dbReference>
<keyword evidence="3 6" id="KW-1133">Transmembrane helix</keyword>
<keyword evidence="4 6" id="KW-0472">Membrane</keyword>
<feature type="transmembrane region" description="Helical" evidence="6">
    <location>
        <begin position="210"/>
        <end position="230"/>
    </location>
</feature>
<reference evidence="8" key="1">
    <citation type="submission" date="2025-08" db="UniProtKB">
        <authorList>
            <consortium name="RefSeq"/>
        </authorList>
    </citation>
    <scope>IDENTIFICATION</scope>
    <source>
        <tissue evidence="8">Whole organism</tissue>
    </source>
</reference>
<keyword evidence="2 6" id="KW-0812">Transmembrane</keyword>
<evidence type="ECO:0000256" key="5">
    <source>
        <dbReference type="SAM" id="MobiDB-lite"/>
    </source>
</evidence>
<evidence type="ECO:0000313" key="8">
    <source>
        <dbReference type="RefSeq" id="XP_018014812.1"/>
    </source>
</evidence>
<feature type="transmembrane region" description="Helical" evidence="6">
    <location>
        <begin position="81"/>
        <end position="101"/>
    </location>
</feature>
<proteinExistence type="predicted"/>
<dbReference type="OrthoDB" id="5832279at2759"/>
<dbReference type="Proteomes" id="UP000694843">
    <property type="component" value="Unplaced"/>
</dbReference>
<feature type="transmembrane region" description="Helical" evidence="6">
    <location>
        <begin position="40"/>
        <end position="61"/>
    </location>
</feature>
<dbReference type="GO" id="GO:0016020">
    <property type="term" value="C:membrane"/>
    <property type="evidence" value="ECO:0007669"/>
    <property type="project" value="UniProtKB-SubCell"/>
</dbReference>
<evidence type="ECO:0000313" key="7">
    <source>
        <dbReference type="Proteomes" id="UP000694843"/>
    </source>
</evidence>
<dbReference type="AlphaFoldDB" id="A0A8B7NMC5"/>
<evidence type="ECO:0000256" key="3">
    <source>
        <dbReference type="ARBA" id="ARBA00022989"/>
    </source>
</evidence>
<dbReference type="GeneID" id="108671751"/>
<feature type="region of interest" description="Disordered" evidence="5">
    <location>
        <begin position="371"/>
        <end position="398"/>
    </location>
</feature>
<dbReference type="RefSeq" id="XP_018014812.1">
    <property type="nucleotide sequence ID" value="XM_018159323.2"/>
</dbReference>
<accession>A0A8B7NMC5</accession>
<feature type="transmembrane region" description="Helical" evidence="6">
    <location>
        <begin position="172"/>
        <end position="190"/>
    </location>
</feature>
<sequence>MAEYYDQIIQNTTLGLDLNETNSCPRRNYIPTVTEYSNALGAYGIVFLTIGSVATVLLYGLCIHQAWFTYLHAHKVFRRHIYWLISIYPMVTLMSTLALIVPRSHHICSGVKITYMCVGIGHFADLTILMFGGENKMLEAVENRKLDLSVLPLCCCLPCLPKPVISRMRLRVLKWMIWQMKFTQAIYYFFNVYARFSLQDSSGIVSSNTTALVLTVLNFVSFLSGVYALNIMERLVRQVLPEPGRYRVKSLLLKILIVTTKLQSFIFNQIGNFGGFPCLGEFITPVVYENTLENSLLIVEMLVFGFFSYLMYSKPEFEEYKGEQKFQDHNCTRCFNVTENSANTGQSQAQGASAASSLSATGPSLAVTRAAEQDGASGGNSGAEATSGRILGQPESLV</sequence>
<evidence type="ECO:0000256" key="6">
    <source>
        <dbReference type="SAM" id="Phobius"/>
    </source>
</evidence>
<dbReference type="SMART" id="SM01417">
    <property type="entry name" value="Solute_trans_a"/>
    <property type="match status" value="1"/>
</dbReference>
<name>A0A8B7NMC5_HYAAZ</name>
<gene>
    <name evidence="8" type="primary">LOC108671751</name>
</gene>
<dbReference type="Pfam" id="PF03619">
    <property type="entry name" value="Solute_trans_a"/>
    <property type="match status" value="1"/>
</dbReference>
<evidence type="ECO:0000256" key="4">
    <source>
        <dbReference type="ARBA" id="ARBA00023136"/>
    </source>
</evidence>
<organism evidence="7 8">
    <name type="scientific">Hyalella azteca</name>
    <name type="common">Amphipod</name>
    <dbReference type="NCBI Taxonomy" id="294128"/>
    <lineage>
        <taxon>Eukaryota</taxon>
        <taxon>Metazoa</taxon>
        <taxon>Ecdysozoa</taxon>
        <taxon>Arthropoda</taxon>
        <taxon>Crustacea</taxon>
        <taxon>Multicrustacea</taxon>
        <taxon>Malacostraca</taxon>
        <taxon>Eumalacostraca</taxon>
        <taxon>Peracarida</taxon>
        <taxon>Amphipoda</taxon>
        <taxon>Senticaudata</taxon>
        <taxon>Talitrida</taxon>
        <taxon>Talitroidea</taxon>
        <taxon>Hyalellidae</taxon>
        <taxon>Hyalella</taxon>
    </lineage>
</organism>
<dbReference type="InterPro" id="IPR005178">
    <property type="entry name" value="Ostalpha/TMEM184C"/>
</dbReference>